<reference evidence="7 8" key="1">
    <citation type="submission" date="2017-08" db="EMBL/GenBank/DDBJ databases">
        <title>Aeromonas veronii bv sobria strain NS22 whole genome sequencing.</title>
        <authorList>
            <person name="Katharios P."/>
            <person name="Ha V.Q."/>
            <person name="Smyrli M."/>
        </authorList>
    </citation>
    <scope>NUCLEOTIDE SEQUENCE [LARGE SCALE GENOMIC DNA]</scope>
    <source>
        <strain evidence="7 8">NS22</strain>
    </source>
</reference>
<keyword evidence="3" id="KW-0378">Hydrolase</keyword>
<evidence type="ECO:0000256" key="3">
    <source>
        <dbReference type="ARBA" id="ARBA00022801"/>
    </source>
</evidence>
<keyword evidence="4" id="KW-0862">Zinc</keyword>
<name>A0ABY3MG67_AERVE</name>
<dbReference type="EMBL" id="NQMC01000100">
    <property type="protein sequence ID" value="TYD40379.1"/>
    <property type="molecule type" value="Genomic_DNA"/>
</dbReference>
<organism evidence="7 8">
    <name type="scientific">Aeromonas veronii</name>
    <dbReference type="NCBI Taxonomy" id="654"/>
    <lineage>
        <taxon>Bacteria</taxon>
        <taxon>Pseudomonadati</taxon>
        <taxon>Pseudomonadota</taxon>
        <taxon>Gammaproteobacteria</taxon>
        <taxon>Aeromonadales</taxon>
        <taxon>Aeromonadaceae</taxon>
        <taxon>Aeromonas</taxon>
    </lineage>
</organism>
<evidence type="ECO:0000313" key="7">
    <source>
        <dbReference type="EMBL" id="TYD40379.1"/>
    </source>
</evidence>
<dbReference type="Gene3D" id="3.40.140.10">
    <property type="entry name" value="Cytidine Deaminase, domain 2"/>
    <property type="match status" value="1"/>
</dbReference>
<keyword evidence="2" id="KW-0479">Metal-binding</keyword>
<keyword evidence="8" id="KW-1185">Reference proteome</keyword>
<dbReference type="SUPFAM" id="SSF102712">
    <property type="entry name" value="JAB1/MPN domain"/>
    <property type="match status" value="1"/>
</dbReference>
<evidence type="ECO:0000313" key="8">
    <source>
        <dbReference type="Proteomes" id="UP000323129"/>
    </source>
</evidence>
<evidence type="ECO:0000256" key="4">
    <source>
        <dbReference type="ARBA" id="ARBA00022833"/>
    </source>
</evidence>
<sequence>MRLLPKPLCGLVVLENWKNWEGSGMSHGLKRLGILAQAIGLWSLNTLGVTMAGRPGHKYYCPALGLTVHLPEATLARLWAYRQTTSAAKEAGGMLFTRTLAGHSVDVSAISLPGCGDHATPTSFIPDRARGKKEIERRFRRGQHFIGEWHSHYERHPTPSPQDRSTIRSLFQSSKHDLPMFLMLIISSEADASLIHISATNGKTLYQFVYQGADT</sequence>
<gene>
    <name evidence="7" type="ORF">CJF24_20765</name>
</gene>
<keyword evidence="5" id="KW-0482">Metalloprotease</keyword>
<evidence type="ECO:0000259" key="6">
    <source>
        <dbReference type="Pfam" id="PF14464"/>
    </source>
</evidence>
<dbReference type="Proteomes" id="UP000323129">
    <property type="component" value="Unassembled WGS sequence"/>
</dbReference>
<feature type="domain" description="JAB" evidence="6">
    <location>
        <begin position="80"/>
        <end position="188"/>
    </location>
</feature>
<dbReference type="InterPro" id="IPR028090">
    <property type="entry name" value="JAB_dom_prok"/>
</dbReference>
<proteinExistence type="predicted"/>
<keyword evidence="1" id="KW-0645">Protease</keyword>
<accession>A0ABY3MG67</accession>
<evidence type="ECO:0000256" key="5">
    <source>
        <dbReference type="ARBA" id="ARBA00023049"/>
    </source>
</evidence>
<evidence type="ECO:0000256" key="1">
    <source>
        <dbReference type="ARBA" id="ARBA00022670"/>
    </source>
</evidence>
<comment type="caution">
    <text evidence="7">The sequence shown here is derived from an EMBL/GenBank/DDBJ whole genome shotgun (WGS) entry which is preliminary data.</text>
</comment>
<dbReference type="Pfam" id="PF14464">
    <property type="entry name" value="Prok-JAB"/>
    <property type="match status" value="1"/>
</dbReference>
<evidence type="ECO:0000256" key="2">
    <source>
        <dbReference type="ARBA" id="ARBA00022723"/>
    </source>
</evidence>
<protein>
    <recommendedName>
        <fullName evidence="6">JAB domain-containing protein</fullName>
    </recommendedName>
</protein>